<gene>
    <name evidence="3" type="ORF">A2438_08320</name>
</gene>
<accession>A0A1F4U3K7</accession>
<dbReference type="EMBL" id="MEUJ01000008">
    <property type="protein sequence ID" value="OGC39544.1"/>
    <property type="molecule type" value="Genomic_DNA"/>
</dbReference>
<dbReference type="AlphaFoldDB" id="A0A1F4U3K7"/>
<dbReference type="Pfam" id="PF01075">
    <property type="entry name" value="Glyco_transf_9"/>
    <property type="match status" value="1"/>
</dbReference>
<dbReference type="PANTHER" id="PTHR30160">
    <property type="entry name" value="TETRAACYLDISACCHARIDE 4'-KINASE-RELATED"/>
    <property type="match status" value="1"/>
</dbReference>
<name>A0A1F4U3K7_UNCSA</name>
<evidence type="ECO:0000256" key="1">
    <source>
        <dbReference type="ARBA" id="ARBA00022676"/>
    </source>
</evidence>
<evidence type="ECO:0000313" key="3">
    <source>
        <dbReference type="EMBL" id="OGC39544.1"/>
    </source>
</evidence>
<evidence type="ECO:0008006" key="5">
    <source>
        <dbReference type="Google" id="ProtNLM"/>
    </source>
</evidence>
<dbReference type="SUPFAM" id="SSF53756">
    <property type="entry name" value="UDP-Glycosyltransferase/glycogen phosphorylase"/>
    <property type="match status" value="1"/>
</dbReference>
<comment type="caution">
    <text evidence="3">The sequence shown here is derived from an EMBL/GenBank/DDBJ whole genome shotgun (WGS) entry which is preliminary data.</text>
</comment>
<dbReference type="Gene3D" id="3.40.50.2000">
    <property type="entry name" value="Glycogen Phosphorylase B"/>
    <property type="match status" value="2"/>
</dbReference>
<dbReference type="InterPro" id="IPR002201">
    <property type="entry name" value="Glyco_trans_9"/>
</dbReference>
<sequence length="318" mass="35239">MAKNFDKILIVLLGAIGDVVMATAILPELCKKYPEAEISWLVGKWSQDVLKNNPYIDRIIAVDDSIFYQKKLPALAALIWSLRKENFDLSVSLHRSFWMNLLIRFIGAKKRISLPKNSAGGHKIEQALNLLQQTGEENIWPDEDKILGGGKYVAVCAGGGNNPGTKTERKRWPRENFIELCREIHKKYDHQIVLVGGKEDASFANELNFDTLDLTGKTTLLELAALLKKCSVMITGDTGPMHIATAVKTPVVAVMGPTDPGQTGPYGKNNIVLYKGYDCSPCFLDNRSFKKCPFQIKCLKDISVGEVLSAVDSILKSQ</sequence>
<dbReference type="GO" id="GO:0008713">
    <property type="term" value="F:ADP-heptose-lipopolysaccharide heptosyltransferase activity"/>
    <property type="evidence" value="ECO:0007669"/>
    <property type="project" value="TreeGrafter"/>
</dbReference>
<dbReference type="InterPro" id="IPR051199">
    <property type="entry name" value="LPS_LOS_Heptosyltrfase"/>
</dbReference>
<dbReference type="PANTHER" id="PTHR30160:SF1">
    <property type="entry name" value="LIPOPOLYSACCHARIDE 1,2-N-ACETYLGLUCOSAMINETRANSFERASE-RELATED"/>
    <property type="match status" value="1"/>
</dbReference>
<keyword evidence="2" id="KW-0808">Transferase</keyword>
<dbReference type="GO" id="GO:0009244">
    <property type="term" value="P:lipopolysaccharide core region biosynthetic process"/>
    <property type="evidence" value="ECO:0007669"/>
    <property type="project" value="TreeGrafter"/>
</dbReference>
<evidence type="ECO:0000313" key="4">
    <source>
        <dbReference type="Proteomes" id="UP000179242"/>
    </source>
</evidence>
<keyword evidence="1" id="KW-0328">Glycosyltransferase</keyword>
<reference evidence="3 4" key="1">
    <citation type="journal article" date="2016" name="Nat. Commun.">
        <title>Thousands of microbial genomes shed light on interconnected biogeochemical processes in an aquifer system.</title>
        <authorList>
            <person name="Anantharaman K."/>
            <person name="Brown C.T."/>
            <person name="Hug L.A."/>
            <person name="Sharon I."/>
            <person name="Castelle C.J."/>
            <person name="Probst A.J."/>
            <person name="Thomas B.C."/>
            <person name="Singh A."/>
            <person name="Wilkins M.J."/>
            <person name="Karaoz U."/>
            <person name="Brodie E.L."/>
            <person name="Williams K.H."/>
            <person name="Hubbard S.S."/>
            <person name="Banfield J.F."/>
        </authorList>
    </citation>
    <scope>NUCLEOTIDE SEQUENCE [LARGE SCALE GENOMIC DNA]</scope>
</reference>
<protein>
    <recommendedName>
        <fullName evidence="5">Lipopolysaccharide heptosyltransferase II</fullName>
    </recommendedName>
</protein>
<dbReference type="Proteomes" id="UP000179242">
    <property type="component" value="Unassembled WGS sequence"/>
</dbReference>
<proteinExistence type="predicted"/>
<organism evidence="3 4">
    <name type="scientific">candidate division WOR-1 bacterium RIFOXYC2_FULL_46_14</name>
    <dbReference type="NCBI Taxonomy" id="1802587"/>
    <lineage>
        <taxon>Bacteria</taxon>
        <taxon>Bacillati</taxon>
        <taxon>Saganbacteria</taxon>
    </lineage>
</organism>
<evidence type="ECO:0000256" key="2">
    <source>
        <dbReference type="ARBA" id="ARBA00022679"/>
    </source>
</evidence>
<dbReference type="CDD" id="cd03789">
    <property type="entry name" value="GT9_LPS_heptosyltransferase"/>
    <property type="match status" value="1"/>
</dbReference>
<dbReference type="GO" id="GO:0005829">
    <property type="term" value="C:cytosol"/>
    <property type="evidence" value="ECO:0007669"/>
    <property type="project" value="TreeGrafter"/>
</dbReference>